<dbReference type="GO" id="GO:0003723">
    <property type="term" value="F:RNA binding"/>
    <property type="evidence" value="ECO:0007669"/>
    <property type="project" value="UniProtKB-UniRule"/>
</dbReference>
<feature type="region of interest" description="Disordered" evidence="2">
    <location>
        <begin position="130"/>
        <end position="171"/>
    </location>
</feature>
<dbReference type="InterPro" id="IPR000504">
    <property type="entry name" value="RRM_dom"/>
</dbReference>
<dbReference type="InterPro" id="IPR035979">
    <property type="entry name" value="RBD_domain_sf"/>
</dbReference>
<accession>A0AAD7UI69</accession>
<sequence>MANSERAEEPSGKPQEAYVYQEGEGGNGLKRRRDSEDDGSASSRPRKTVNETVGRQIYVGNLDFRTTKRYIEEEFGRFGLVEDIFLPVDDRRQPRGFCFVTFAEARQAEEACEELNNREFDGRVIRVNIARPRPPPNMMRRDYDRRDADRRDHRRDDRQRRPPPGRVFVSGLPEDINEREIDDLYYKYGRIDYIEVRRGSRSGRVEAVVSFEDVRDAEAAARDTDGMRFERDYLRVDLDDRR</sequence>
<dbReference type="InterPro" id="IPR050441">
    <property type="entry name" value="RBM"/>
</dbReference>
<keyword evidence="1" id="KW-0694">RNA-binding</keyword>
<feature type="region of interest" description="Disordered" evidence="2">
    <location>
        <begin position="1"/>
        <end position="49"/>
    </location>
</feature>
<feature type="domain" description="RRM" evidence="3">
    <location>
        <begin position="165"/>
        <end position="241"/>
    </location>
</feature>
<feature type="compositionally biased region" description="Basic and acidic residues" evidence="2">
    <location>
        <begin position="1"/>
        <end position="11"/>
    </location>
</feature>
<proteinExistence type="predicted"/>
<name>A0AAD7UI69_9STRA</name>
<evidence type="ECO:0000259" key="3">
    <source>
        <dbReference type="PROSITE" id="PS50102"/>
    </source>
</evidence>
<dbReference type="InterPro" id="IPR012677">
    <property type="entry name" value="Nucleotide-bd_a/b_plait_sf"/>
</dbReference>
<feature type="compositionally biased region" description="Basic and acidic residues" evidence="2">
    <location>
        <begin position="139"/>
        <end position="160"/>
    </location>
</feature>
<dbReference type="Proteomes" id="UP001230188">
    <property type="component" value="Unassembled WGS sequence"/>
</dbReference>
<dbReference type="SMART" id="SM00360">
    <property type="entry name" value="RRM"/>
    <property type="match status" value="2"/>
</dbReference>
<dbReference type="CDD" id="cd00590">
    <property type="entry name" value="RRM_SF"/>
    <property type="match status" value="1"/>
</dbReference>
<reference evidence="4" key="1">
    <citation type="submission" date="2023-01" db="EMBL/GenBank/DDBJ databases">
        <title>Metagenome sequencing of chrysophaentin producing Chrysophaeum taylorii.</title>
        <authorList>
            <person name="Davison J."/>
            <person name="Bewley C."/>
        </authorList>
    </citation>
    <scope>NUCLEOTIDE SEQUENCE</scope>
    <source>
        <strain evidence="4">NIES-1699</strain>
    </source>
</reference>
<organism evidence="4 5">
    <name type="scientific">Chrysophaeum taylorii</name>
    <dbReference type="NCBI Taxonomy" id="2483200"/>
    <lineage>
        <taxon>Eukaryota</taxon>
        <taxon>Sar</taxon>
        <taxon>Stramenopiles</taxon>
        <taxon>Ochrophyta</taxon>
        <taxon>Pelagophyceae</taxon>
        <taxon>Pelagomonadales</taxon>
        <taxon>Pelagomonadaceae</taxon>
        <taxon>Chrysophaeum</taxon>
    </lineage>
</organism>
<keyword evidence="5" id="KW-1185">Reference proteome</keyword>
<protein>
    <recommendedName>
        <fullName evidence="3">RRM domain-containing protein</fullName>
    </recommendedName>
</protein>
<evidence type="ECO:0000313" key="4">
    <source>
        <dbReference type="EMBL" id="KAJ8607755.1"/>
    </source>
</evidence>
<feature type="domain" description="RRM" evidence="3">
    <location>
        <begin position="55"/>
        <end position="132"/>
    </location>
</feature>
<dbReference type="SUPFAM" id="SSF54928">
    <property type="entry name" value="RNA-binding domain, RBD"/>
    <property type="match status" value="1"/>
</dbReference>
<gene>
    <name evidence="4" type="ORF">CTAYLR_008601</name>
</gene>
<dbReference type="Gene3D" id="3.30.70.330">
    <property type="match status" value="2"/>
</dbReference>
<dbReference type="PROSITE" id="PS50102">
    <property type="entry name" value="RRM"/>
    <property type="match status" value="2"/>
</dbReference>
<evidence type="ECO:0000256" key="2">
    <source>
        <dbReference type="SAM" id="MobiDB-lite"/>
    </source>
</evidence>
<evidence type="ECO:0000313" key="5">
    <source>
        <dbReference type="Proteomes" id="UP001230188"/>
    </source>
</evidence>
<dbReference type="PANTHER" id="PTHR48034">
    <property type="entry name" value="TRANSFORMER-2 SEX-DETERMINING PROTEIN-RELATED"/>
    <property type="match status" value="1"/>
</dbReference>
<evidence type="ECO:0000256" key="1">
    <source>
        <dbReference type="PROSITE-ProRule" id="PRU00176"/>
    </source>
</evidence>
<dbReference type="EMBL" id="JAQMWT010000198">
    <property type="protein sequence ID" value="KAJ8607755.1"/>
    <property type="molecule type" value="Genomic_DNA"/>
</dbReference>
<dbReference type="Pfam" id="PF00076">
    <property type="entry name" value="RRM_1"/>
    <property type="match status" value="2"/>
</dbReference>
<dbReference type="AlphaFoldDB" id="A0AAD7UI69"/>
<comment type="caution">
    <text evidence="4">The sequence shown here is derived from an EMBL/GenBank/DDBJ whole genome shotgun (WGS) entry which is preliminary data.</text>
</comment>